<dbReference type="Proteomes" id="UP000320179">
    <property type="component" value="Chromosome"/>
</dbReference>
<gene>
    <name evidence="1" type="ORF">BHS09_30100</name>
</gene>
<reference evidence="1 2" key="1">
    <citation type="journal article" date="2019" name="Science">
        <title>Social genes are selection hotspots in kin groups of a soil microbe.</title>
        <authorList>
            <person name="Wielgoss S."/>
            <person name="Wolfensberger R."/>
            <person name="Sun L."/>
            <person name="Fiegna F."/>
            <person name="Velicer G.J."/>
        </authorList>
    </citation>
    <scope>NUCLEOTIDE SEQUENCE [LARGE SCALE GENOMIC DNA]</scope>
    <source>
        <strain evidence="1 2">MC3.5.9c15</strain>
    </source>
</reference>
<protein>
    <submittedName>
        <fullName evidence="1">Uncharacterized protein</fullName>
    </submittedName>
</protein>
<evidence type="ECO:0000313" key="2">
    <source>
        <dbReference type="Proteomes" id="UP000320179"/>
    </source>
</evidence>
<dbReference type="RefSeq" id="WP_140799806.1">
    <property type="nucleotide sequence ID" value="NZ_CP017173.1"/>
</dbReference>
<organism evidence="1 2">
    <name type="scientific">Myxococcus xanthus</name>
    <dbReference type="NCBI Taxonomy" id="34"/>
    <lineage>
        <taxon>Bacteria</taxon>
        <taxon>Pseudomonadati</taxon>
        <taxon>Myxococcota</taxon>
        <taxon>Myxococcia</taxon>
        <taxon>Myxococcales</taxon>
        <taxon>Cystobacterineae</taxon>
        <taxon>Myxococcaceae</taxon>
        <taxon>Myxococcus</taxon>
    </lineage>
</organism>
<dbReference type="EMBL" id="CP017174">
    <property type="protein sequence ID" value="QDE70888.1"/>
    <property type="molecule type" value="Genomic_DNA"/>
</dbReference>
<dbReference type="AlphaFoldDB" id="A0AAE6G4J8"/>
<evidence type="ECO:0000313" key="1">
    <source>
        <dbReference type="EMBL" id="QDE70888.1"/>
    </source>
</evidence>
<name>A0AAE6G4J8_MYXXA</name>
<proteinExistence type="predicted"/>
<accession>A0AAE6G4J8</accession>
<sequence length="89" mass="9904">MRHRERRGTRTGNNLDWYLERRGGNADHTFIITQGLAPDAITAKYGAPRDVLHCDAFEVFLYGKDLDAPMRAGFAAETAERDGTRAGPP</sequence>